<organism evidence="3 4">
    <name type="scientific">Streptomyces axinellae</name>
    <dbReference type="NCBI Taxonomy" id="552788"/>
    <lineage>
        <taxon>Bacteria</taxon>
        <taxon>Bacillati</taxon>
        <taxon>Actinomycetota</taxon>
        <taxon>Actinomycetes</taxon>
        <taxon>Kitasatosporales</taxon>
        <taxon>Streptomycetaceae</taxon>
        <taxon>Streptomyces</taxon>
    </lineage>
</organism>
<dbReference type="Gene3D" id="3.30.565.10">
    <property type="entry name" value="Histidine kinase-like ATPase, C-terminal domain"/>
    <property type="match status" value="1"/>
</dbReference>
<protein>
    <recommendedName>
        <fullName evidence="2">Histidine kinase/HSP90-like ATPase domain-containing protein</fullName>
    </recommendedName>
</protein>
<evidence type="ECO:0000313" key="3">
    <source>
        <dbReference type="EMBL" id="GAA2630631.1"/>
    </source>
</evidence>
<keyword evidence="1" id="KW-0808">Transferase</keyword>
<keyword evidence="1" id="KW-0723">Serine/threonine-protein kinase</keyword>
<feature type="domain" description="Histidine kinase/HSP90-like ATPase" evidence="2">
    <location>
        <begin position="7"/>
        <end position="108"/>
    </location>
</feature>
<dbReference type="Proteomes" id="UP001501447">
    <property type="component" value="Unassembled WGS sequence"/>
</dbReference>
<dbReference type="Pfam" id="PF13581">
    <property type="entry name" value="HATPase_c_2"/>
    <property type="match status" value="1"/>
</dbReference>
<dbReference type="InterPro" id="IPR050267">
    <property type="entry name" value="Anti-sigma-factor_SerPK"/>
</dbReference>
<dbReference type="InterPro" id="IPR036890">
    <property type="entry name" value="HATPase_C_sf"/>
</dbReference>
<evidence type="ECO:0000259" key="2">
    <source>
        <dbReference type="Pfam" id="PF13581"/>
    </source>
</evidence>
<dbReference type="RefSeq" id="WP_344569137.1">
    <property type="nucleotide sequence ID" value="NZ_BAAARJ010000019.1"/>
</dbReference>
<dbReference type="PANTHER" id="PTHR35526">
    <property type="entry name" value="ANTI-SIGMA-F FACTOR RSBW-RELATED"/>
    <property type="match status" value="1"/>
</dbReference>
<dbReference type="EMBL" id="BAAARJ010000019">
    <property type="protein sequence ID" value="GAA2630631.1"/>
    <property type="molecule type" value="Genomic_DNA"/>
</dbReference>
<dbReference type="CDD" id="cd16936">
    <property type="entry name" value="HATPase_RsbW-like"/>
    <property type="match status" value="1"/>
</dbReference>
<gene>
    <name evidence="3" type="ORF">GCM10009863_52740</name>
</gene>
<evidence type="ECO:0000313" key="4">
    <source>
        <dbReference type="Proteomes" id="UP001501447"/>
    </source>
</evidence>
<sequence length="145" mass="15135">MCLHALAKPSEVAGVRRQAVAHCRWWGAADVADLVALCVSEVLTNVIAHVGEGSPATVRLTWRGGGSGGAVRLAVTDTDPRPLPMPSPAAPDAESGRGLALVEALSLRWGVERRGRVPFAKTVWCELAAVAPSPAPTTKKKTVTP</sequence>
<keyword evidence="4" id="KW-1185">Reference proteome</keyword>
<keyword evidence="1" id="KW-0418">Kinase</keyword>
<dbReference type="PANTHER" id="PTHR35526:SF3">
    <property type="entry name" value="ANTI-SIGMA-F FACTOR RSBW"/>
    <property type="match status" value="1"/>
</dbReference>
<name>A0ABN3QN40_9ACTN</name>
<dbReference type="SUPFAM" id="SSF55874">
    <property type="entry name" value="ATPase domain of HSP90 chaperone/DNA topoisomerase II/histidine kinase"/>
    <property type="match status" value="1"/>
</dbReference>
<evidence type="ECO:0000256" key="1">
    <source>
        <dbReference type="ARBA" id="ARBA00022527"/>
    </source>
</evidence>
<comment type="caution">
    <text evidence="3">The sequence shown here is derived from an EMBL/GenBank/DDBJ whole genome shotgun (WGS) entry which is preliminary data.</text>
</comment>
<dbReference type="InterPro" id="IPR003594">
    <property type="entry name" value="HATPase_dom"/>
</dbReference>
<proteinExistence type="predicted"/>
<reference evidence="3 4" key="1">
    <citation type="journal article" date="2019" name="Int. J. Syst. Evol. Microbiol.">
        <title>The Global Catalogue of Microorganisms (GCM) 10K type strain sequencing project: providing services to taxonomists for standard genome sequencing and annotation.</title>
        <authorList>
            <consortium name="The Broad Institute Genomics Platform"/>
            <consortium name="The Broad Institute Genome Sequencing Center for Infectious Disease"/>
            <person name="Wu L."/>
            <person name="Ma J."/>
        </authorList>
    </citation>
    <scope>NUCLEOTIDE SEQUENCE [LARGE SCALE GENOMIC DNA]</scope>
    <source>
        <strain evidence="3 4">JCM 16373</strain>
    </source>
</reference>
<accession>A0ABN3QN40</accession>